<dbReference type="EMBL" id="GL377305">
    <property type="protein sequence ID" value="EFI98461.1"/>
    <property type="molecule type" value="Genomic_DNA"/>
</dbReference>
<feature type="compositionally biased region" description="Low complexity" evidence="1">
    <location>
        <begin position="284"/>
        <end position="304"/>
    </location>
</feature>
<dbReference type="GO" id="GO:0003676">
    <property type="term" value="F:nucleic acid binding"/>
    <property type="evidence" value="ECO:0007669"/>
    <property type="project" value="InterPro"/>
</dbReference>
<dbReference type="AlphaFoldDB" id="D8Q176"/>
<dbReference type="KEGG" id="scm:SCHCO_02619036"/>
<dbReference type="STRING" id="578458.D8Q176"/>
<gene>
    <name evidence="3" type="ORF">SCHCODRAFT_234261</name>
</gene>
<feature type="compositionally biased region" description="Low complexity" evidence="1">
    <location>
        <begin position="59"/>
        <end position="74"/>
    </location>
</feature>
<evidence type="ECO:0000259" key="2">
    <source>
        <dbReference type="PROSITE" id="PS51673"/>
    </source>
</evidence>
<dbReference type="Proteomes" id="UP000007431">
    <property type="component" value="Unassembled WGS sequence"/>
</dbReference>
<dbReference type="OrthoDB" id="278430at2759"/>
<feature type="domain" description="SUZ" evidence="2">
    <location>
        <begin position="183"/>
        <end position="277"/>
    </location>
</feature>
<organism evidence="4">
    <name type="scientific">Schizophyllum commune (strain H4-8 / FGSC 9210)</name>
    <name type="common">Split gill fungus</name>
    <dbReference type="NCBI Taxonomy" id="578458"/>
    <lineage>
        <taxon>Eukaryota</taxon>
        <taxon>Fungi</taxon>
        <taxon>Dikarya</taxon>
        <taxon>Basidiomycota</taxon>
        <taxon>Agaricomycotina</taxon>
        <taxon>Agaricomycetes</taxon>
        <taxon>Agaricomycetidae</taxon>
        <taxon>Agaricales</taxon>
        <taxon>Schizophyllaceae</taxon>
        <taxon>Schizophyllum</taxon>
    </lineage>
</organism>
<dbReference type="PROSITE" id="PS51673">
    <property type="entry name" value="SUZ"/>
    <property type="match status" value="1"/>
</dbReference>
<keyword evidence="4" id="KW-1185">Reference proteome</keyword>
<dbReference type="eggNOG" id="KOG2953">
    <property type="taxonomic scope" value="Eukaryota"/>
</dbReference>
<feature type="region of interest" description="Disordered" evidence="1">
    <location>
        <begin position="37"/>
        <end position="106"/>
    </location>
</feature>
<dbReference type="Gene3D" id="3.30.1370.50">
    <property type="entry name" value="R3H-like domain"/>
    <property type="match status" value="1"/>
</dbReference>
<evidence type="ECO:0000256" key="1">
    <source>
        <dbReference type="SAM" id="MobiDB-lite"/>
    </source>
</evidence>
<dbReference type="CDD" id="cd02642">
    <property type="entry name" value="R3H_encore_like"/>
    <property type="match status" value="1"/>
</dbReference>
<dbReference type="InterPro" id="IPR024771">
    <property type="entry name" value="SUZ"/>
</dbReference>
<accession>D8Q176</accession>
<feature type="compositionally biased region" description="Polar residues" evidence="1">
    <location>
        <begin position="345"/>
        <end position="362"/>
    </location>
</feature>
<feature type="compositionally biased region" description="Low complexity" evidence="1">
    <location>
        <begin position="579"/>
        <end position="626"/>
    </location>
</feature>
<dbReference type="SUPFAM" id="SSF82708">
    <property type="entry name" value="R3H domain"/>
    <property type="match status" value="1"/>
</dbReference>
<feature type="compositionally biased region" description="Basic and acidic residues" evidence="1">
    <location>
        <begin position="704"/>
        <end position="716"/>
    </location>
</feature>
<proteinExistence type="predicted"/>
<feature type="region of interest" description="Disordered" evidence="1">
    <location>
        <begin position="492"/>
        <end position="744"/>
    </location>
</feature>
<dbReference type="PANTHER" id="PTHR15672:SF8">
    <property type="entry name" value="PROTEIN ENCORE"/>
    <property type="match status" value="1"/>
</dbReference>
<dbReference type="OMA" id="NDAYGPR"/>
<feature type="compositionally biased region" description="Basic residues" evidence="1">
    <location>
        <begin position="539"/>
        <end position="548"/>
    </location>
</feature>
<evidence type="ECO:0000313" key="3">
    <source>
        <dbReference type="EMBL" id="EFI98461.1"/>
    </source>
</evidence>
<feature type="compositionally biased region" description="Low complexity" evidence="1">
    <location>
        <begin position="517"/>
        <end position="538"/>
    </location>
</feature>
<dbReference type="GeneID" id="9590838"/>
<dbReference type="Pfam" id="PF12752">
    <property type="entry name" value="SUZ"/>
    <property type="match status" value="1"/>
</dbReference>
<dbReference type="RefSeq" id="XP_003033364.1">
    <property type="nucleotide sequence ID" value="XM_003033318.1"/>
</dbReference>
<feature type="region of interest" description="Disordered" evidence="1">
    <location>
        <begin position="409"/>
        <end position="479"/>
    </location>
</feature>
<dbReference type="InterPro" id="IPR036867">
    <property type="entry name" value="R3H_dom_sf"/>
</dbReference>
<sequence length="744" mass="78990">MSVEALCSQAQAQRTADDMAPTATLLSAAPRADIPAAPSQIIILSPPQHAARQNDSAQGPGSTRTSSSSGSPSPNVDGTASSPQPSQTEGVSTIASSGSTSPTQEVDPQILEALKSKDRLYVLKQAELIETLICERTPRRLELSASSSYQRLLIHRCSAYYKVQPDHESGAKTIHVSLTPDSRIPGKRIAELVPAEPDVQPTFKIMRRSPLDRRKTQSQAGSTAGEEPDMSDFGDASEGGSVGGKSNTTSSGKRHMTIEEREAAYNEARTRIFMDFEEKERMAGSSSAMSSSASASAGLGSSLGDYDESGGSPPTESDWPAPSASRKDGRRNNSSRSMRGSYNNAGSSRNSRAPSPSQSFQYATLYEQPAPTGFEGQVPPYNGTQYYLPFPTQQHYPPTYTFYPPYAPYHPPPPTVEEGQNGGETFHHPPGPYPAPYPWPPAQAPVAPPPPMGMQPSHSSSSTLSNADHPAPPNHAYQPPYVPVFYPSMAFPQYPPPPPMGAPAMMQPQLYEPPSMNGHGTNGRSTGNSSSTSRSSSRSSHHGGKGRNTRTWSTYGPDARAHGPGYNWNGNNSDAFGPRMSGMRRQSSHSSHGSLGQSRSSDEVSSVASSSTSSSSRRTYTSTASSQPPHPLPARPDWAVGLKPEPTLHATGNQRVQPRPVPVLQAQDFPPLTTQAVTPVERRAPVGGAWASPSSTRSVIMPGKRAEDERNGKEPDDGSNALAGKMAAASLDDGGKDGGAAPPP</sequence>
<name>D8Q176_SCHCM</name>
<feature type="compositionally biased region" description="Polar residues" evidence="1">
    <location>
        <begin position="457"/>
        <end position="466"/>
    </location>
</feature>
<feature type="region of interest" description="Disordered" evidence="1">
    <location>
        <begin position="284"/>
        <end position="386"/>
    </location>
</feature>
<dbReference type="InterPro" id="IPR051937">
    <property type="entry name" value="R3H_domain_containing"/>
</dbReference>
<evidence type="ECO:0000313" key="4">
    <source>
        <dbReference type="Proteomes" id="UP000007431"/>
    </source>
</evidence>
<dbReference type="HOGENOM" id="CLU_015422_0_0_1"/>
<feature type="compositionally biased region" description="Polar residues" evidence="1">
    <location>
        <begin position="76"/>
        <end position="106"/>
    </location>
</feature>
<feature type="compositionally biased region" description="Low complexity" evidence="1">
    <location>
        <begin position="332"/>
        <end position="344"/>
    </location>
</feature>
<feature type="region of interest" description="Disordered" evidence="1">
    <location>
        <begin position="205"/>
        <end position="259"/>
    </location>
</feature>
<feature type="compositionally biased region" description="Pro residues" evidence="1">
    <location>
        <begin position="429"/>
        <end position="453"/>
    </location>
</feature>
<reference evidence="3 4" key="1">
    <citation type="journal article" date="2010" name="Nat. Biotechnol.">
        <title>Genome sequence of the model mushroom Schizophyllum commune.</title>
        <authorList>
            <person name="Ohm R.A."/>
            <person name="de Jong J.F."/>
            <person name="Lugones L.G."/>
            <person name="Aerts A."/>
            <person name="Kothe E."/>
            <person name="Stajich J.E."/>
            <person name="de Vries R.P."/>
            <person name="Record E."/>
            <person name="Levasseur A."/>
            <person name="Baker S.E."/>
            <person name="Bartholomew K.A."/>
            <person name="Coutinho P.M."/>
            <person name="Erdmann S."/>
            <person name="Fowler T.J."/>
            <person name="Gathman A.C."/>
            <person name="Lombard V."/>
            <person name="Henrissat B."/>
            <person name="Knabe N."/>
            <person name="Kuees U."/>
            <person name="Lilly W.W."/>
            <person name="Lindquist E."/>
            <person name="Lucas S."/>
            <person name="Magnuson J.K."/>
            <person name="Piumi F."/>
            <person name="Raudaskoski M."/>
            <person name="Salamov A."/>
            <person name="Schmutz J."/>
            <person name="Schwarze F.W.M.R."/>
            <person name="vanKuyk P.A."/>
            <person name="Horton J.S."/>
            <person name="Grigoriev I.V."/>
            <person name="Woesten H.A.B."/>
        </authorList>
    </citation>
    <scope>NUCLEOTIDE SEQUENCE [LARGE SCALE GENOMIC DNA]</scope>
    <source>
        <strain evidence="4">H4-8 / FGSC 9210</strain>
    </source>
</reference>
<dbReference type="PANTHER" id="PTHR15672">
    <property type="entry name" value="CAMP-REGULATED PHOSPHOPROTEIN 21 RELATED R3H DOMAIN CONTAINING PROTEIN"/>
    <property type="match status" value="1"/>
</dbReference>
<protein>
    <recommendedName>
        <fullName evidence="2">SUZ domain-containing protein</fullName>
    </recommendedName>
</protein>
<dbReference type="VEuPathDB" id="FungiDB:SCHCODRAFT_02619036"/>
<dbReference type="InParanoid" id="D8Q176"/>